<dbReference type="Proteomes" id="UP000034588">
    <property type="component" value="Unassembled WGS sequence"/>
</dbReference>
<comment type="caution">
    <text evidence="2">The sequence shown here is derived from an EMBL/GenBank/DDBJ whole genome shotgun (WGS) entry which is preliminary data.</text>
</comment>
<reference evidence="2 3" key="1">
    <citation type="journal article" date="2015" name="Nature">
        <title>rRNA introns, odd ribosomes, and small enigmatic genomes across a large radiation of phyla.</title>
        <authorList>
            <person name="Brown C.T."/>
            <person name="Hug L.A."/>
            <person name="Thomas B.C."/>
            <person name="Sharon I."/>
            <person name="Castelle C.J."/>
            <person name="Singh A."/>
            <person name="Wilkins M.J."/>
            <person name="Williams K.H."/>
            <person name="Banfield J.F."/>
        </authorList>
    </citation>
    <scope>NUCLEOTIDE SEQUENCE [LARGE SCALE GENOMIC DNA]</scope>
</reference>
<sequence length="138" mass="15170">MSDTPKTLNTAGEQHRLAPYQFKKGQSGNPGGRPISIVNLINKELKRKVKIIGTEKTIKAGQAVAKQLVRMAYTGDVAAIKEVIDRVDGKAAQRIELDANIQSTETKINIDIQAKLELDPEAKAEFEKFTDRLAGIEL</sequence>
<name>A0A0G1VYG7_9BACT</name>
<accession>A0A0G1VYG7</accession>
<feature type="domain" description="DUF5681" evidence="1">
    <location>
        <begin position="21"/>
        <end position="91"/>
    </location>
</feature>
<dbReference type="Pfam" id="PF18932">
    <property type="entry name" value="DUF5681"/>
    <property type="match status" value="1"/>
</dbReference>
<evidence type="ECO:0000259" key="1">
    <source>
        <dbReference type="Pfam" id="PF18932"/>
    </source>
</evidence>
<protein>
    <recommendedName>
        <fullName evidence="1">DUF5681 domain-containing protein</fullName>
    </recommendedName>
</protein>
<evidence type="ECO:0000313" key="2">
    <source>
        <dbReference type="EMBL" id="KKW11516.1"/>
    </source>
</evidence>
<dbReference type="InterPro" id="IPR043736">
    <property type="entry name" value="DUF5681"/>
</dbReference>
<evidence type="ECO:0000313" key="3">
    <source>
        <dbReference type="Proteomes" id="UP000034588"/>
    </source>
</evidence>
<gene>
    <name evidence="2" type="ORF">UY48_C0017G0009</name>
</gene>
<organism evidence="2 3">
    <name type="scientific">Candidatus Gottesmanbacteria bacterium GW2011_GWB1_49_7</name>
    <dbReference type="NCBI Taxonomy" id="1618448"/>
    <lineage>
        <taxon>Bacteria</taxon>
        <taxon>Candidatus Gottesmaniibacteriota</taxon>
    </lineage>
</organism>
<proteinExistence type="predicted"/>
<dbReference type="EMBL" id="LCQD01000017">
    <property type="protein sequence ID" value="KKW11516.1"/>
    <property type="molecule type" value="Genomic_DNA"/>
</dbReference>
<dbReference type="AlphaFoldDB" id="A0A0G1VYG7"/>